<evidence type="ECO:0000313" key="4">
    <source>
        <dbReference type="Proteomes" id="UP000306631"/>
    </source>
</evidence>
<feature type="domain" description="DUF4123" evidence="2">
    <location>
        <begin position="20"/>
        <end position="130"/>
    </location>
</feature>
<evidence type="ECO:0000259" key="2">
    <source>
        <dbReference type="Pfam" id="PF13503"/>
    </source>
</evidence>
<gene>
    <name evidence="3" type="ORF">E5352_18960</name>
</gene>
<proteinExistence type="predicted"/>
<sequence length="296" mass="31048">MNPLPPACHALVVNPSLHAYVLIDGAVQRGLAGRLARCAPQAIALFADLSADAQSMGPWLLPASDAGAHGIDGSAPGVNWLASEAAADAITEHLCYWMRDGDRSGLHYTRLGDGRVLRAAMDVWTPDQRAAFCAPWRGWWLADRDGRAMALDLPAASPSRAPADAGRPGWSVTQHHAMRQHGLADALIQPLKGVIRLAPTLRGREARHALAAHTLALAVAQGYTDATDQSSWIAWALQRGHCSGGIAAHPVHAQGLRGAALWEALTGDADDAGPASPDGTERAAAATPAEEARDDA</sequence>
<dbReference type="RefSeq" id="WP_136007165.1">
    <property type="nucleotide sequence ID" value="NZ_SRYW01000028.1"/>
</dbReference>
<comment type="caution">
    <text evidence="3">The sequence shown here is derived from an EMBL/GenBank/DDBJ whole genome shotgun (WGS) entry which is preliminary data.</text>
</comment>
<dbReference type="InterPro" id="IPR025391">
    <property type="entry name" value="DUF4123"/>
</dbReference>
<feature type="compositionally biased region" description="Low complexity" evidence="1">
    <location>
        <begin position="272"/>
        <end position="289"/>
    </location>
</feature>
<name>A0A4S2CRB1_STEMA</name>
<dbReference type="Proteomes" id="UP000306631">
    <property type="component" value="Unassembled WGS sequence"/>
</dbReference>
<protein>
    <submittedName>
        <fullName evidence="3">DUF4123 domain-containing protein</fullName>
    </submittedName>
</protein>
<organism evidence="3 4">
    <name type="scientific">Stenotrophomonas maltophilia</name>
    <name type="common">Pseudomonas maltophilia</name>
    <name type="synonym">Xanthomonas maltophilia</name>
    <dbReference type="NCBI Taxonomy" id="40324"/>
    <lineage>
        <taxon>Bacteria</taxon>
        <taxon>Pseudomonadati</taxon>
        <taxon>Pseudomonadota</taxon>
        <taxon>Gammaproteobacteria</taxon>
        <taxon>Lysobacterales</taxon>
        <taxon>Lysobacteraceae</taxon>
        <taxon>Stenotrophomonas</taxon>
        <taxon>Stenotrophomonas maltophilia group</taxon>
    </lineage>
</organism>
<reference evidence="3 4" key="1">
    <citation type="submission" date="2019-04" db="EMBL/GenBank/DDBJ databases">
        <title>Microbes associate with the intestines of laboratory mice.</title>
        <authorList>
            <person name="Navarre W."/>
            <person name="Wong E."/>
            <person name="Huang K."/>
            <person name="Tropini C."/>
            <person name="Ng K."/>
            <person name="Yu B."/>
        </authorList>
    </citation>
    <scope>NUCLEOTIDE SEQUENCE [LARGE SCALE GENOMIC DNA]</scope>
    <source>
        <strain evidence="3 4">NM62_B4-13</strain>
    </source>
</reference>
<evidence type="ECO:0000313" key="3">
    <source>
        <dbReference type="EMBL" id="TGY31337.1"/>
    </source>
</evidence>
<dbReference type="EMBL" id="SRYW01000028">
    <property type="protein sequence ID" value="TGY31337.1"/>
    <property type="molecule type" value="Genomic_DNA"/>
</dbReference>
<dbReference type="AlphaFoldDB" id="A0A4S2CRB1"/>
<evidence type="ECO:0000256" key="1">
    <source>
        <dbReference type="SAM" id="MobiDB-lite"/>
    </source>
</evidence>
<feature type="region of interest" description="Disordered" evidence="1">
    <location>
        <begin position="267"/>
        <end position="296"/>
    </location>
</feature>
<dbReference type="Pfam" id="PF13503">
    <property type="entry name" value="DUF4123"/>
    <property type="match status" value="1"/>
</dbReference>
<dbReference type="OrthoDB" id="6831766at2"/>
<accession>A0A4S2CRB1</accession>